<dbReference type="AlphaFoldDB" id="A0A6A4WXV3"/>
<dbReference type="Pfam" id="PF00078">
    <property type="entry name" value="RVT_1"/>
    <property type="match status" value="1"/>
</dbReference>
<dbReference type="Proteomes" id="UP000440578">
    <property type="component" value="Unassembled WGS sequence"/>
</dbReference>
<feature type="domain" description="Reverse transcriptase" evidence="1">
    <location>
        <begin position="135"/>
        <end position="268"/>
    </location>
</feature>
<keyword evidence="3" id="KW-1185">Reference proteome</keyword>
<reference evidence="2 3" key="1">
    <citation type="submission" date="2019-07" db="EMBL/GenBank/DDBJ databases">
        <title>Draft genome assembly of a fouling barnacle, Amphibalanus amphitrite (Darwin, 1854): The first reference genome for Thecostraca.</title>
        <authorList>
            <person name="Kim W."/>
        </authorList>
    </citation>
    <scope>NUCLEOTIDE SEQUENCE [LARGE SCALE GENOMIC DNA]</scope>
    <source>
        <strain evidence="2">SNU_AA5</strain>
        <tissue evidence="2">Soma without cirri and trophi</tissue>
    </source>
</reference>
<dbReference type="InterPro" id="IPR043502">
    <property type="entry name" value="DNA/RNA_pol_sf"/>
</dbReference>
<name>A0A6A4WXV3_AMPAM</name>
<sequence length="309" mass="35145">MRLEVVGFDTFACVGFQERVEEPQRPEGLEENIELADDFSGGQVDILMGTDQYYKVVLRNCVVLDESLRALDTIFGYVIHGKSTSSGQPIRHVYHCRQVEQMWDLDSIAEDENGVSLNEYLEPGENPLSRLVEVLLNFRTYPIACQADIQAAFHQIAVKEEDRRYLQLILKNKTLRFQRVPFGLTCSPYMLLRSIQMHLSLYKELHSELCRKLAAGLYMDDIAIGFATVEEASTQMDVVQNIFREASMKMHKMRLTVEPSEDSKILGMKWNTERDNLAVTIPTCSSPKTKSQLLSVIAKPFDPIGVLDS</sequence>
<dbReference type="OrthoDB" id="6020750at2759"/>
<evidence type="ECO:0000259" key="1">
    <source>
        <dbReference type="Pfam" id="PF00078"/>
    </source>
</evidence>
<dbReference type="GO" id="GO:0071897">
    <property type="term" value="P:DNA biosynthetic process"/>
    <property type="evidence" value="ECO:0007669"/>
    <property type="project" value="UniProtKB-ARBA"/>
</dbReference>
<dbReference type="InterPro" id="IPR000477">
    <property type="entry name" value="RT_dom"/>
</dbReference>
<dbReference type="PANTHER" id="PTHR47331:SF5">
    <property type="entry name" value="RIBONUCLEASE H"/>
    <property type="match status" value="1"/>
</dbReference>
<dbReference type="Gene3D" id="3.30.70.270">
    <property type="match status" value="1"/>
</dbReference>
<gene>
    <name evidence="2" type="ORF">FJT64_018774</name>
</gene>
<protein>
    <recommendedName>
        <fullName evidence="1">Reverse transcriptase domain-containing protein</fullName>
    </recommendedName>
</protein>
<dbReference type="SUPFAM" id="SSF56672">
    <property type="entry name" value="DNA/RNA polymerases"/>
    <property type="match status" value="1"/>
</dbReference>
<accession>A0A6A4WXV3</accession>
<proteinExistence type="predicted"/>
<dbReference type="InterPro" id="IPR043128">
    <property type="entry name" value="Rev_trsase/Diguanyl_cyclase"/>
</dbReference>
<evidence type="ECO:0000313" key="2">
    <source>
        <dbReference type="EMBL" id="KAF0310149.1"/>
    </source>
</evidence>
<evidence type="ECO:0000313" key="3">
    <source>
        <dbReference type="Proteomes" id="UP000440578"/>
    </source>
</evidence>
<organism evidence="2 3">
    <name type="scientific">Amphibalanus amphitrite</name>
    <name type="common">Striped barnacle</name>
    <name type="synonym">Balanus amphitrite</name>
    <dbReference type="NCBI Taxonomy" id="1232801"/>
    <lineage>
        <taxon>Eukaryota</taxon>
        <taxon>Metazoa</taxon>
        <taxon>Ecdysozoa</taxon>
        <taxon>Arthropoda</taxon>
        <taxon>Crustacea</taxon>
        <taxon>Multicrustacea</taxon>
        <taxon>Cirripedia</taxon>
        <taxon>Thoracica</taxon>
        <taxon>Thoracicalcarea</taxon>
        <taxon>Balanomorpha</taxon>
        <taxon>Balanoidea</taxon>
        <taxon>Balanidae</taxon>
        <taxon>Amphibalaninae</taxon>
        <taxon>Amphibalanus</taxon>
    </lineage>
</organism>
<comment type="caution">
    <text evidence="2">The sequence shown here is derived from an EMBL/GenBank/DDBJ whole genome shotgun (WGS) entry which is preliminary data.</text>
</comment>
<dbReference type="EMBL" id="VIIS01000340">
    <property type="protein sequence ID" value="KAF0310149.1"/>
    <property type="molecule type" value="Genomic_DNA"/>
</dbReference>
<dbReference type="PANTHER" id="PTHR47331">
    <property type="entry name" value="PHD-TYPE DOMAIN-CONTAINING PROTEIN"/>
    <property type="match status" value="1"/>
</dbReference>